<protein>
    <submittedName>
        <fullName evidence="1">DUF2442 domain-containing protein</fullName>
    </submittedName>
</protein>
<name>A0A857J230_9BURK</name>
<sequence length="97" mass="10487">MTFSKKQIANAHQAARLAGVVTVMAAHHDCSAGRIVIELSNGVEIAFRPHDVRGLEAARLEDLDEIEISPSGLGLHFPAIDADLYLPALLRDFFGAH</sequence>
<dbReference type="EMBL" id="CP047650">
    <property type="protein sequence ID" value="QHI97974.1"/>
    <property type="molecule type" value="Genomic_DNA"/>
</dbReference>
<dbReference type="Proteomes" id="UP000464787">
    <property type="component" value="Chromosome"/>
</dbReference>
<dbReference type="InterPro" id="IPR018841">
    <property type="entry name" value="DUF2442"/>
</dbReference>
<gene>
    <name evidence="1" type="ORF">GT347_08185</name>
</gene>
<organism evidence="1 2">
    <name type="scientific">Xylophilus rhododendri</name>
    <dbReference type="NCBI Taxonomy" id="2697032"/>
    <lineage>
        <taxon>Bacteria</taxon>
        <taxon>Pseudomonadati</taxon>
        <taxon>Pseudomonadota</taxon>
        <taxon>Betaproteobacteria</taxon>
        <taxon>Burkholderiales</taxon>
        <taxon>Xylophilus</taxon>
    </lineage>
</organism>
<proteinExistence type="predicted"/>
<evidence type="ECO:0000313" key="2">
    <source>
        <dbReference type="Proteomes" id="UP000464787"/>
    </source>
</evidence>
<dbReference type="AlphaFoldDB" id="A0A857J230"/>
<dbReference type="Pfam" id="PF10387">
    <property type="entry name" value="DUF2442"/>
    <property type="match status" value="1"/>
</dbReference>
<reference evidence="1 2" key="1">
    <citation type="submission" date="2020-01" db="EMBL/GenBank/DDBJ databases">
        <title>Genome sequencing of strain KACC 21265.</title>
        <authorList>
            <person name="Heo J."/>
            <person name="Kim S.-J."/>
            <person name="Kim J.-S."/>
            <person name="Hong S.-B."/>
            <person name="Kwon S.-W."/>
        </authorList>
    </citation>
    <scope>NUCLEOTIDE SEQUENCE [LARGE SCALE GENOMIC DNA]</scope>
    <source>
        <strain evidence="1 2">KACC 21265</strain>
    </source>
</reference>
<dbReference type="RefSeq" id="WP_160551491.1">
    <property type="nucleotide sequence ID" value="NZ_CP047650.1"/>
</dbReference>
<evidence type="ECO:0000313" key="1">
    <source>
        <dbReference type="EMBL" id="QHI97974.1"/>
    </source>
</evidence>
<accession>A0A857J230</accession>
<dbReference type="Gene3D" id="3.30.2020.40">
    <property type="entry name" value="Uncharacterised protein PF10387, DUF2442"/>
    <property type="match status" value="1"/>
</dbReference>
<dbReference type="KEGG" id="xyk:GT347_08185"/>
<keyword evidence="2" id="KW-1185">Reference proteome</keyword>